<reference evidence="2" key="1">
    <citation type="submission" date="2015-03" db="EMBL/GenBank/DDBJ databases">
        <authorList>
            <person name="Nijsse Bart"/>
        </authorList>
    </citation>
    <scope>NUCLEOTIDE SEQUENCE [LARGE SCALE GENOMIC DNA]</scope>
</reference>
<name>A0A0U1L1E5_9FIRM</name>
<organism evidence="1 2">
    <name type="scientific">Sporomusa ovata</name>
    <dbReference type="NCBI Taxonomy" id="2378"/>
    <lineage>
        <taxon>Bacteria</taxon>
        <taxon>Bacillati</taxon>
        <taxon>Bacillota</taxon>
        <taxon>Negativicutes</taxon>
        <taxon>Selenomonadales</taxon>
        <taxon>Sporomusaceae</taxon>
        <taxon>Sporomusa</taxon>
    </lineage>
</organism>
<proteinExistence type="predicted"/>
<dbReference type="Proteomes" id="UP000049855">
    <property type="component" value="Unassembled WGS sequence"/>
</dbReference>
<accession>A0A0U1L1E5</accession>
<protein>
    <submittedName>
        <fullName evidence="1">Uncharacterized protein</fullName>
    </submittedName>
</protein>
<evidence type="ECO:0000313" key="2">
    <source>
        <dbReference type="Proteomes" id="UP000049855"/>
    </source>
</evidence>
<dbReference type="EMBL" id="CTRP01000011">
    <property type="protein sequence ID" value="CQR72724.1"/>
    <property type="molecule type" value="Genomic_DNA"/>
</dbReference>
<keyword evidence="2" id="KW-1185">Reference proteome</keyword>
<gene>
    <name evidence="1" type="ORF">SpAn4DRAFT_3184</name>
</gene>
<sequence>MPFPAPFDLIRRIVPLVTAKKMTSCQIIVYLAGVLVLYGKY</sequence>
<dbReference type="AlphaFoldDB" id="A0A0U1L1E5"/>
<evidence type="ECO:0000313" key="1">
    <source>
        <dbReference type="EMBL" id="CQR72724.1"/>
    </source>
</evidence>